<dbReference type="AlphaFoldDB" id="A0A0C2WGM3"/>
<dbReference type="HOGENOM" id="CLU_2557827_0_0_1"/>
<reference evidence="1 2" key="1">
    <citation type="submission" date="2014-04" db="EMBL/GenBank/DDBJ databases">
        <title>Evolutionary Origins and Diversification of the Mycorrhizal Mutualists.</title>
        <authorList>
            <consortium name="DOE Joint Genome Institute"/>
            <consortium name="Mycorrhizal Genomics Consortium"/>
            <person name="Kohler A."/>
            <person name="Kuo A."/>
            <person name="Nagy L.G."/>
            <person name="Floudas D."/>
            <person name="Copeland A."/>
            <person name="Barry K.W."/>
            <person name="Cichocki N."/>
            <person name="Veneault-Fourrey C."/>
            <person name="LaButti K."/>
            <person name="Lindquist E.A."/>
            <person name="Lipzen A."/>
            <person name="Lundell T."/>
            <person name="Morin E."/>
            <person name="Murat C."/>
            <person name="Riley R."/>
            <person name="Ohm R."/>
            <person name="Sun H."/>
            <person name="Tunlid A."/>
            <person name="Henrissat B."/>
            <person name="Grigoriev I.V."/>
            <person name="Hibbett D.S."/>
            <person name="Martin F."/>
        </authorList>
    </citation>
    <scope>NUCLEOTIDE SEQUENCE [LARGE SCALE GENOMIC DNA]</scope>
    <source>
        <strain evidence="1 2">Koide BX008</strain>
    </source>
</reference>
<evidence type="ECO:0000313" key="2">
    <source>
        <dbReference type="Proteomes" id="UP000054549"/>
    </source>
</evidence>
<accession>A0A0C2WGM3</accession>
<name>A0A0C2WGM3_AMAMK</name>
<organism evidence="1 2">
    <name type="scientific">Amanita muscaria (strain Koide BX008)</name>
    <dbReference type="NCBI Taxonomy" id="946122"/>
    <lineage>
        <taxon>Eukaryota</taxon>
        <taxon>Fungi</taxon>
        <taxon>Dikarya</taxon>
        <taxon>Basidiomycota</taxon>
        <taxon>Agaricomycotina</taxon>
        <taxon>Agaricomycetes</taxon>
        <taxon>Agaricomycetidae</taxon>
        <taxon>Agaricales</taxon>
        <taxon>Pluteineae</taxon>
        <taxon>Amanitaceae</taxon>
        <taxon>Amanita</taxon>
    </lineage>
</organism>
<dbReference type="InParanoid" id="A0A0C2WGM3"/>
<proteinExistence type="predicted"/>
<keyword evidence="2" id="KW-1185">Reference proteome</keyword>
<sequence>MPLRSVYAPTLLCKSCETGRHLLIFISWKHRGALDQTSSFCFQAVATDKHYQITGFHQCASAYGIKNNLPANHIFRSLRTCI</sequence>
<protein>
    <submittedName>
        <fullName evidence="1">Uncharacterized protein</fullName>
    </submittedName>
</protein>
<dbReference type="Proteomes" id="UP000054549">
    <property type="component" value="Unassembled WGS sequence"/>
</dbReference>
<gene>
    <name evidence="1" type="ORF">M378DRAFT_914165</name>
</gene>
<evidence type="ECO:0000313" key="1">
    <source>
        <dbReference type="EMBL" id="KIL60582.1"/>
    </source>
</evidence>
<dbReference type="EMBL" id="KN818296">
    <property type="protein sequence ID" value="KIL60582.1"/>
    <property type="molecule type" value="Genomic_DNA"/>
</dbReference>